<sequence>MCDQGLGEIFLSSGLDFARNKLLAKEYRLTVASFNQRAIKIYQRLGFKKVNNFERISEFGKTEFWVMILY</sequence>
<feature type="domain" description="N-acetyltransferase" evidence="1">
    <location>
        <begin position="1"/>
        <end position="70"/>
    </location>
</feature>
<dbReference type="InterPro" id="IPR000182">
    <property type="entry name" value="GNAT_dom"/>
</dbReference>
<comment type="caution">
    <text evidence="2">The sequence shown here is derived from an EMBL/GenBank/DDBJ whole genome shotgun (WGS) entry which is preliminary data.</text>
</comment>
<dbReference type="InterPro" id="IPR016181">
    <property type="entry name" value="Acyl_CoA_acyltransferase"/>
</dbReference>
<dbReference type="STRING" id="225345.CLCHR_30130"/>
<protein>
    <recommendedName>
        <fullName evidence="1">N-acetyltransferase domain-containing protein</fullName>
    </recommendedName>
</protein>
<name>A0A1V4IJR2_9CLOT</name>
<dbReference type="Gene3D" id="3.40.630.30">
    <property type="match status" value="1"/>
</dbReference>
<organism evidence="2 3">
    <name type="scientific">Clostridium chromiireducens</name>
    <dbReference type="NCBI Taxonomy" id="225345"/>
    <lineage>
        <taxon>Bacteria</taxon>
        <taxon>Bacillati</taxon>
        <taxon>Bacillota</taxon>
        <taxon>Clostridia</taxon>
        <taxon>Eubacteriales</taxon>
        <taxon>Clostridiaceae</taxon>
        <taxon>Clostridium</taxon>
    </lineage>
</organism>
<dbReference type="EMBL" id="MZGT01000041">
    <property type="protein sequence ID" value="OPJ60248.1"/>
    <property type="molecule type" value="Genomic_DNA"/>
</dbReference>
<reference evidence="2 3" key="1">
    <citation type="submission" date="2017-03" db="EMBL/GenBank/DDBJ databases">
        <title>Genome sequence of Clostridium chromiireducens DSM 23318.</title>
        <authorList>
            <person name="Poehlein A."/>
            <person name="Daniel R."/>
        </authorList>
    </citation>
    <scope>NUCLEOTIDE SEQUENCE [LARGE SCALE GENOMIC DNA]</scope>
    <source>
        <strain evidence="2 3">DSM 23318</strain>
    </source>
</reference>
<dbReference type="PROSITE" id="PS51186">
    <property type="entry name" value="GNAT"/>
    <property type="match status" value="1"/>
</dbReference>
<dbReference type="Pfam" id="PF00583">
    <property type="entry name" value="Acetyltransf_1"/>
    <property type="match status" value="1"/>
</dbReference>
<evidence type="ECO:0000259" key="1">
    <source>
        <dbReference type="PROSITE" id="PS51186"/>
    </source>
</evidence>
<dbReference type="GO" id="GO:0016747">
    <property type="term" value="F:acyltransferase activity, transferring groups other than amino-acyl groups"/>
    <property type="evidence" value="ECO:0007669"/>
    <property type="project" value="InterPro"/>
</dbReference>
<proteinExistence type="predicted"/>
<gene>
    <name evidence="2" type="ORF">CLCHR_30130</name>
</gene>
<accession>A0A1V4IJR2</accession>
<dbReference type="AlphaFoldDB" id="A0A1V4IJR2"/>
<dbReference type="SUPFAM" id="SSF55729">
    <property type="entry name" value="Acyl-CoA N-acyltransferases (Nat)"/>
    <property type="match status" value="1"/>
</dbReference>
<dbReference type="Proteomes" id="UP000191056">
    <property type="component" value="Unassembled WGS sequence"/>
</dbReference>
<evidence type="ECO:0000313" key="2">
    <source>
        <dbReference type="EMBL" id="OPJ60248.1"/>
    </source>
</evidence>
<keyword evidence="3" id="KW-1185">Reference proteome</keyword>
<evidence type="ECO:0000313" key="3">
    <source>
        <dbReference type="Proteomes" id="UP000191056"/>
    </source>
</evidence>